<dbReference type="RefSeq" id="WP_061278087.1">
    <property type="nucleotide sequence ID" value="NZ_CP023525.1"/>
</dbReference>
<accession>A0A291DU67</accession>
<dbReference type="GO" id="GO:0008641">
    <property type="term" value="F:ubiquitin-like modifier activating enzyme activity"/>
    <property type="evidence" value="ECO:0007669"/>
    <property type="project" value="InterPro"/>
</dbReference>
<dbReference type="PANTHER" id="PTHR43267">
    <property type="entry name" value="TRNA THREONYLCARBAMOYLADENOSINE DEHYDRATASE"/>
    <property type="match status" value="1"/>
</dbReference>
<dbReference type="SUPFAM" id="SSF69572">
    <property type="entry name" value="Activating enzymes of the ubiquitin-like proteins"/>
    <property type="match status" value="1"/>
</dbReference>
<reference evidence="2 3" key="1">
    <citation type="submission" date="2017-09" db="EMBL/GenBank/DDBJ databases">
        <title>FDA dAtabase for Regulatory Grade micrObial Sequences (FDA-ARGOS): Supporting development and validation of Infectious Disease Dx tests.</title>
        <authorList>
            <person name="Minogue T."/>
            <person name="Wolcott M."/>
            <person name="Wasieloski L."/>
            <person name="Aguilar W."/>
            <person name="Moore D."/>
            <person name="Tallon L."/>
            <person name="Sadzewicz L."/>
            <person name="Ott S."/>
            <person name="Zhao X."/>
            <person name="Nagaraj S."/>
            <person name="Vavikolanu K."/>
            <person name="Aluvathingal J."/>
            <person name="Nadendla S."/>
            <person name="Sichtig H."/>
        </authorList>
    </citation>
    <scope>NUCLEOTIDE SEQUENCE [LARGE SCALE GENOMIC DNA]</scope>
    <source>
        <strain evidence="2 3">FDAARGOS_392</strain>
    </source>
</reference>
<protein>
    <recommendedName>
        <fullName evidence="1">THIF-type NAD/FAD binding fold domain-containing protein</fullName>
    </recommendedName>
</protein>
<dbReference type="InterPro" id="IPR035985">
    <property type="entry name" value="Ubiquitin-activating_enz"/>
</dbReference>
<evidence type="ECO:0000259" key="1">
    <source>
        <dbReference type="Pfam" id="PF00899"/>
    </source>
</evidence>
<dbReference type="PANTHER" id="PTHR43267:SF3">
    <property type="entry name" value="THIF PROTEIN"/>
    <property type="match status" value="1"/>
</dbReference>
<evidence type="ECO:0000313" key="2">
    <source>
        <dbReference type="EMBL" id="ATF91337.1"/>
    </source>
</evidence>
<organism evidence="2 3">
    <name type="scientific">Cedecea neteri</name>
    <dbReference type="NCBI Taxonomy" id="158822"/>
    <lineage>
        <taxon>Bacteria</taxon>
        <taxon>Pseudomonadati</taxon>
        <taxon>Pseudomonadota</taxon>
        <taxon>Gammaproteobacteria</taxon>
        <taxon>Enterobacterales</taxon>
        <taxon>Enterobacteriaceae</taxon>
        <taxon>Cedecea</taxon>
    </lineage>
</organism>
<dbReference type="GO" id="GO:0061504">
    <property type="term" value="P:cyclic threonylcarbamoyladenosine biosynthetic process"/>
    <property type="evidence" value="ECO:0007669"/>
    <property type="project" value="TreeGrafter"/>
</dbReference>
<dbReference type="Pfam" id="PF00899">
    <property type="entry name" value="ThiF"/>
    <property type="match status" value="1"/>
</dbReference>
<sequence length="378" mass="42809">MLNKKFYLQHTIDVYITELKDEKVRITFHRMTTREKVEITTSKAIARFLALLDGQRTAQEIFNKLGSFEKHAANDLINFLLEQHLITEDDEKVDSHSRYARQIAYLDDMLLERKGSDTQKIIESKKVVILGCGAVTGNIAENLVRAGILSFILIDYKKFKKNNLNRHLFSRLSDIGKSKVDTLATYLKRIDSRVNIKIHEEKLLPNSDLSKWINDDIDLVINGCDEPYIGHTSVKLGRYLQSRSIPLYVAGGFDAHLMSSGELVYPPKTPCIDCIQNTFSQALSDWKPTYIRTGDTNSLVSDIVLKSNDFSDYIIGGPGGIASMSGYSAFFSSLKIIHFLAEDSQYNYTTLRYEYLPNSGELTSFTLLKQGGCNVCNR</sequence>
<dbReference type="InterPro" id="IPR000594">
    <property type="entry name" value="ThiF_NAD_FAD-bd"/>
</dbReference>
<dbReference type="GO" id="GO:0061503">
    <property type="term" value="F:tRNA threonylcarbamoyladenosine dehydratase"/>
    <property type="evidence" value="ECO:0007669"/>
    <property type="project" value="TreeGrafter"/>
</dbReference>
<dbReference type="Proteomes" id="UP000217979">
    <property type="component" value="Chromosome"/>
</dbReference>
<dbReference type="CDD" id="cd01483">
    <property type="entry name" value="E1_enzyme_family"/>
    <property type="match status" value="1"/>
</dbReference>
<dbReference type="EMBL" id="CP023525">
    <property type="protein sequence ID" value="ATF91337.1"/>
    <property type="molecule type" value="Genomic_DNA"/>
</dbReference>
<dbReference type="AlphaFoldDB" id="A0A291DU67"/>
<evidence type="ECO:0000313" key="3">
    <source>
        <dbReference type="Proteomes" id="UP000217979"/>
    </source>
</evidence>
<dbReference type="InterPro" id="IPR045886">
    <property type="entry name" value="ThiF/MoeB/HesA"/>
</dbReference>
<gene>
    <name evidence="2" type="ORF">CO704_04160</name>
</gene>
<name>A0A291DU67_9ENTR</name>
<feature type="domain" description="THIF-type NAD/FAD binding fold" evidence="1">
    <location>
        <begin position="109"/>
        <end position="367"/>
    </location>
</feature>
<dbReference type="Gene3D" id="3.40.50.720">
    <property type="entry name" value="NAD(P)-binding Rossmann-like Domain"/>
    <property type="match status" value="1"/>
</dbReference>
<proteinExistence type="predicted"/>